<dbReference type="Proteomes" id="UP000807825">
    <property type="component" value="Unassembled WGS sequence"/>
</dbReference>
<dbReference type="InterPro" id="IPR000644">
    <property type="entry name" value="CBS_dom"/>
</dbReference>
<dbReference type="InterPro" id="IPR046342">
    <property type="entry name" value="CBS_dom_sf"/>
</dbReference>
<comment type="caution">
    <text evidence="2">The sequence shown here is derived from an EMBL/GenBank/DDBJ whole genome shotgun (WGS) entry which is preliminary data.</text>
</comment>
<evidence type="ECO:0000259" key="1">
    <source>
        <dbReference type="Pfam" id="PF00571"/>
    </source>
</evidence>
<evidence type="ECO:0000313" key="2">
    <source>
        <dbReference type="EMBL" id="MBI5251785.1"/>
    </source>
</evidence>
<dbReference type="EMBL" id="JACRDE010000524">
    <property type="protein sequence ID" value="MBI5251785.1"/>
    <property type="molecule type" value="Genomic_DNA"/>
</dbReference>
<organism evidence="2 3">
    <name type="scientific">Desulfomonile tiedjei</name>
    <dbReference type="NCBI Taxonomy" id="2358"/>
    <lineage>
        <taxon>Bacteria</taxon>
        <taxon>Pseudomonadati</taxon>
        <taxon>Thermodesulfobacteriota</taxon>
        <taxon>Desulfomonilia</taxon>
        <taxon>Desulfomonilales</taxon>
        <taxon>Desulfomonilaceae</taxon>
        <taxon>Desulfomonile</taxon>
    </lineage>
</organism>
<name>A0A9D6V728_9BACT</name>
<evidence type="ECO:0000313" key="3">
    <source>
        <dbReference type="Proteomes" id="UP000807825"/>
    </source>
</evidence>
<accession>A0A9D6V728</accession>
<protein>
    <submittedName>
        <fullName evidence="2">CBS domain-containing protein</fullName>
    </submittedName>
</protein>
<dbReference type="Gene3D" id="3.10.580.10">
    <property type="entry name" value="CBS-domain"/>
    <property type="match status" value="1"/>
</dbReference>
<dbReference type="Pfam" id="PF00571">
    <property type="entry name" value="CBS"/>
    <property type="match status" value="1"/>
</dbReference>
<reference evidence="2" key="1">
    <citation type="submission" date="2020-07" db="EMBL/GenBank/DDBJ databases">
        <title>Huge and variable diversity of episymbiotic CPR bacteria and DPANN archaea in groundwater ecosystems.</title>
        <authorList>
            <person name="He C.Y."/>
            <person name="Keren R."/>
            <person name="Whittaker M."/>
            <person name="Farag I.F."/>
            <person name="Doudna J."/>
            <person name="Cate J.H.D."/>
            <person name="Banfield J.F."/>
        </authorList>
    </citation>
    <scope>NUCLEOTIDE SEQUENCE</scope>
    <source>
        <strain evidence="2">NC_groundwater_1664_Pr3_B-0.1um_52_9</strain>
    </source>
</reference>
<feature type="domain" description="CBS" evidence="1">
    <location>
        <begin position="196"/>
        <end position="248"/>
    </location>
</feature>
<proteinExistence type="predicted"/>
<dbReference type="SUPFAM" id="SSF54631">
    <property type="entry name" value="CBS-domain pair"/>
    <property type="match status" value="1"/>
</dbReference>
<dbReference type="AlphaFoldDB" id="A0A9D6V728"/>
<gene>
    <name evidence="2" type="ORF">HY912_20015</name>
</gene>
<sequence length="259" mass="29541">MKGKRIPSEGNGGVSQKDRHLIERFEAAYNSIDSHLRTSMKKHRRVPFMQLVDDYKKTSLSFAADADYLEKISVIRNELIHGKEKPFHYFAVPTLQTVKKLEAVLERLRKPRLAIETFKADVETISLADSLGHVLKRISATKFSQFPVYLDTVYKGLLTENGITLWIAGRVASQSDVGDLEKVSVKTVLREEEDKRRRFLFAPENKNVDDIIALFAQSDLLEAVLITDTGNNKGKLKGIATRWDIVKIKHEDLGKYRQE</sequence>